<protein>
    <submittedName>
        <fullName evidence="2">Uncharacterized protein</fullName>
    </submittedName>
</protein>
<gene>
    <name evidence="2" type="ORF">H9L24_07265</name>
</gene>
<dbReference type="RefSeq" id="WP_187737589.1">
    <property type="nucleotide sequence ID" value="NZ_CP060790.1"/>
</dbReference>
<dbReference type="EMBL" id="CP060790">
    <property type="protein sequence ID" value="QNP60608.1"/>
    <property type="molecule type" value="Genomic_DNA"/>
</dbReference>
<dbReference type="Proteomes" id="UP000516057">
    <property type="component" value="Chromosome"/>
</dbReference>
<dbReference type="KEGG" id="amon:H9L24_07265"/>
<reference evidence="2 3" key="1">
    <citation type="submission" date="2020-08" db="EMBL/GenBank/DDBJ databases">
        <title>Genome sequence of Acidovorax monticola KACC 19171T.</title>
        <authorList>
            <person name="Hyun D.-W."/>
            <person name="Bae J.-W."/>
        </authorList>
    </citation>
    <scope>NUCLEOTIDE SEQUENCE [LARGE SCALE GENOMIC DNA]</scope>
    <source>
        <strain evidence="2 3">KACC 19171</strain>
    </source>
</reference>
<sequence>MPKRAAPWIRNLCRRYSPCWLLAGASLCAQAQPAPGARDWLEVSSDPSSLPLNTTLRVDVTHWMSTGPSSQWGLSIGMATQTNTAIPTPAIAAAEPIWEPTLGVRWRTQLGGNMHLDLSTWARVPYRSQLPSAMDMVWLNRQPNYGTRVEVQWRSPRMGGLMPEFGAIGVKLEGDSQLLLRARSGGPMLYYRTRF</sequence>
<feature type="chain" id="PRO_5028880871" evidence="1">
    <location>
        <begin position="32"/>
        <end position="195"/>
    </location>
</feature>
<organism evidence="2 3">
    <name type="scientific">Paenacidovorax monticola</name>
    <dbReference type="NCBI Taxonomy" id="1926868"/>
    <lineage>
        <taxon>Bacteria</taxon>
        <taxon>Pseudomonadati</taxon>
        <taxon>Pseudomonadota</taxon>
        <taxon>Betaproteobacteria</taxon>
        <taxon>Burkholderiales</taxon>
        <taxon>Comamonadaceae</taxon>
        <taxon>Paenacidovorax</taxon>
    </lineage>
</organism>
<accession>A0A7H0HJ92</accession>
<evidence type="ECO:0000313" key="2">
    <source>
        <dbReference type="EMBL" id="QNP60608.1"/>
    </source>
</evidence>
<dbReference type="AlphaFoldDB" id="A0A7H0HJ92"/>
<keyword evidence="1" id="KW-0732">Signal</keyword>
<keyword evidence="3" id="KW-1185">Reference proteome</keyword>
<feature type="signal peptide" evidence="1">
    <location>
        <begin position="1"/>
        <end position="31"/>
    </location>
</feature>
<proteinExistence type="predicted"/>
<name>A0A7H0HJ92_9BURK</name>
<evidence type="ECO:0000313" key="3">
    <source>
        <dbReference type="Proteomes" id="UP000516057"/>
    </source>
</evidence>
<evidence type="ECO:0000256" key="1">
    <source>
        <dbReference type="SAM" id="SignalP"/>
    </source>
</evidence>